<dbReference type="EMBL" id="BAABUJ010000004">
    <property type="protein sequence ID" value="GAA5795328.1"/>
    <property type="molecule type" value="Genomic_DNA"/>
</dbReference>
<gene>
    <name evidence="2" type="ORF">HPULCUR_000684</name>
</gene>
<feature type="region of interest" description="Disordered" evidence="1">
    <location>
        <begin position="690"/>
        <end position="714"/>
    </location>
</feature>
<dbReference type="Proteomes" id="UP001476247">
    <property type="component" value="Unassembled WGS sequence"/>
</dbReference>
<name>A0ABP9XKJ9_9FUNG</name>
<evidence type="ECO:0000313" key="3">
    <source>
        <dbReference type="Proteomes" id="UP001476247"/>
    </source>
</evidence>
<accession>A0ABP9XKJ9</accession>
<organism evidence="2 3">
    <name type="scientific">Helicostylum pulchrum</name>
    <dbReference type="NCBI Taxonomy" id="562976"/>
    <lineage>
        <taxon>Eukaryota</taxon>
        <taxon>Fungi</taxon>
        <taxon>Fungi incertae sedis</taxon>
        <taxon>Mucoromycota</taxon>
        <taxon>Mucoromycotina</taxon>
        <taxon>Mucoromycetes</taxon>
        <taxon>Mucorales</taxon>
        <taxon>Mucorineae</taxon>
        <taxon>Mucoraceae</taxon>
        <taxon>Helicostylum</taxon>
    </lineage>
</organism>
<sequence>MKMLNTKDKDEYVKCLAVFNTKGLNPANIVDHLEVTGDNDFQDSRAESAHCVLKFGMTKIMDLIIAFEYMDTYWNSLSGKFETLSRTEKQKTDTLIVNNIQLKNITKKVSRTDLIAAHSTCLAVSSGTLDEEEFGGKESCTSIASLNSRLLCVHTVLDLDGKEFELSNIDKRWHLDELDCHPITSSRRALFLSYTLNPEHPSDMTSNDINSFANSKSYIIQATSQFDYSFYFHNFCNGLEREQVRDKFNIDLQDAVFDFDAFDASTTKWIEEQIKYNLPILETQEIDEFWLLRQEKKQYYNEGLRKFSFGQSIHKAHERSVASSNMSREIANYNVVEGDNLIFFNGRSICSILKSHGKKLFQRYNKLSDEEQAVCGLCVNGILDLSNRNESSQKYIFTNDQWNYLEKRLRSKKAKHLPKLDSNTKEKVSELDFMMKLWGEILELLVGNDKELYIKWGETSTDTTTVVKRANNDNKPHTIGCKVDGRVVCQVSKVVDTCHIESARASADFGKVVSDKCKLAVESKCTIDDIVVSGKLTKKRSISMQNLQIFGLQAITCTLKFVDRGFYVNCFDYDLSFSNNLRLFADNAMLWIRRLVLFKSTCQTVASLSKQAFYKQPSSILEMFNNEEPDNSSDKYCNSTWVTGTFLPTTKEALFPKQFLTNASSRNRSSNKESLKFYLDDGTEVISVYNNTTKKKRDNGSENSSSNKKRNIEK</sequence>
<protein>
    <submittedName>
        <fullName evidence="2">Uncharacterized protein</fullName>
    </submittedName>
</protein>
<reference evidence="2 3" key="1">
    <citation type="submission" date="2024-04" db="EMBL/GenBank/DDBJ databases">
        <title>genome sequences of Mucor flavus KT1a and Helicostylum pulchrum KT1b strains isolation_sourced from the surface of a dry-aged beef.</title>
        <authorList>
            <person name="Toyotome T."/>
            <person name="Hosono M."/>
            <person name="Torimaru M."/>
            <person name="Fukuda K."/>
            <person name="Mikami N."/>
        </authorList>
    </citation>
    <scope>NUCLEOTIDE SEQUENCE [LARGE SCALE GENOMIC DNA]</scope>
    <source>
        <strain evidence="2 3">KT1b</strain>
    </source>
</reference>
<evidence type="ECO:0000256" key="1">
    <source>
        <dbReference type="SAM" id="MobiDB-lite"/>
    </source>
</evidence>
<evidence type="ECO:0000313" key="2">
    <source>
        <dbReference type="EMBL" id="GAA5795328.1"/>
    </source>
</evidence>
<comment type="caution">
    <text evidence="2">The sequence shown here is derived from an EMBL/GenBank/DDBJ whole genome shotgun (WGS) entry which is preliminary data.</text>
</comment>
<keyword evidence="3" id="KW-1185">Reference proteome</keyword>
<proteinExistence type="predicted"/>